<dbReference type="EC" id="3.1.4.17" evidence="1"/>
<dbReference type="Proteomes" id="UP001177260">
    <property type="component" value="Unassembled WGS sequence"/>
</dbReference>
<reference evidence="1 2" key="1">
    <citation type="journal article" date="2023" name="ACS Omega">
        <title>Identification of the Neoaspergillic Acid Biosynthesis Gene Cluster by Establishing an In Vitro CRISPR-Ribonucleoprotein Genetic System in Aspergillus melleus.</title>
        <authorList>
            <person name="Yuan B."/>
            <person name="Grau M.F."/>
            <person name="Murata R.M."/>
            <person name="Torok T."/>
            <person name="Venkateswaran K."/>
            <person name="Stajich J.E."/>
            <person name="Wang C.C.C."/>
        </authorList>
    </citation>
    <scope>NUCLEOTIDE SEQUENCE [LARGE SCALE GENOMIC DNA]</scope>
    <source>
        <strain evidence="1 2">IMV 1140</strain>
    </source>
</reference>
<keyword evidence="2" id="KW-1185">Reference proteome</keyword>
<gene>
    <name evidence="1" type="primary">PDE1</name>
    <name evidence="1" type="ORF">N8T08_004981</name>
</gene>
<organism evidence="1 2">
    <name type="scientific">Aspergillus melleus</name>
    <dbReference type="NCBI Taxonomy" id="138277"/>
    <lineage>
        <taxon>Eukaryota</taxon>
        <taxon>Fungi</taxon>
        <taxon>Dikarya</taxon>
        <taxon>Ascomycota</taxon>
        <taxon>Pezizomycotina</taxon>
        <taxon>Eurotiomycetes</taxon>
        <taxon>Eurotiomycetidae</taxon>
        <taxon>Eurotiales</taxon>
        <taxon>Aspergillaceae</taxon>
        <taxon>Aspergillus</taxon>
        <taxon>Aspergillus subgen. Circumdati</taxon>
    </lineage>
</organism>
<sequence>MNPTGEGVAGETKSASKAGAAQTETGPASGKSDGGLQVIVLGQSGGPWEDSVTGMLVRSTSTNWGPDSIIAVDAGTLLCGIKYVLESKGDNGPFAGMAMPHKTARANAAHILRETVGTILVTHAHLDHISGFVMNSQILEASNRPKRLAALPSVIAAFKDHIFNGVIWPNLTDEDDGAGLFTFQRLAEGGSRDEEKGYGHQQQDNTPTPDMHSLRLSMPSSADRTMSQLDDPTPFVPSLSPAPGQAPSSRSPHEVPAMVESSAFFIRDRPSGKEIIIFGDVEPDSVSAFPRNRRVWEMAAPKIISGTLRAIFIECSYDDSVKDENLYGHLNPRHLIAELKVLAQLVTNLKHGADRKRKRIPSPTGEGAVDKPSSSRVCTRSQTKGKPSPVVLIDNSSSSLVADEDDGIGRSEERKPLEGLLIYPIHIKDDMNEKECVVDRIWSQFDVRADFEDLGCMVCVPRRGEELLI</sequence>
<dbReference type="EMBL" id="JAOPJF010000029">
    <property type="protein sequence ID" value="KAK1144677.1"/>
    <property type="molecule type" value="Genomic_DNA"/>
</dbReference>
<accession>A0ACC3B448</accession>
<keyword evidence="1" id="KW-0378">Hydrolase</keyword>
<name>A0ACC3B448_9EURO</name>
<comment type="caution">
    <text evidence="1">The sequence shown here is derived from an EMBL/GenBank/DDBJ whole genome shotgun (WGS) entry which is preliminary data.</text>
</comment>
<proteinExistence type="predicted"/>
<protein>
    <submittedName>
        <fullName evidence="1">3',5'-cyclic-nucleotide phosphodiesterase pde1</fullName>
        <ecNumber evidence="1">3.1.4.17</ecNumber>
    </submittedName>
</protein>
<evidence type="ECO:0000313" key="2">
    <source>
        <dbReference type="Proteomes" id="UP001177260"/>
    </source>
</evidence>
<evidence type="ECO:0000313" key="1">
    <source>
        <dbReference type="EMBL" id="KAK1144677.1"/>
    </source>
</evidence>